<keyword evidence="1" id="KW-1133">Transmembrane helix</keyword>
<sequence>MLQRKKNTAQQANAMHLTYFVVVLGAGGVWPAMAQSGVEWVRLGGWREGVGFVREMRVG</sequence>
<keyword evidence="1" id="KW-0472">Membrane</keyword>
<dbReference type="Gramene" id="OB03G42320.1">
    <property type="protein sequence ID" value="OB03G42320.1"/>
    <property type="gene ID" value="OB03G42320"/>
</dbReference>
<organism evidence="2">
    <name type="scientific">Oryza brachyantha</name>
    <name type="common">malo sina</name>
    <dbReference type="NCBI Taxonomy" id="4533"/>
    <lineage>
        <taxon>Eukaryota</taxon>
        <taxon>Viridiplantae</taxon>
        <taxon>Streptophyta</taxon>
        <taxon>Embryophyta</taxon>
        <taxon>Tracheophyta</taxon>
        <taxon>Spermatophyta</taxon>
        <taxon>Magnoliopsida</taxon>
        <taxon>Liliopsida</taxon>
        <taxon>Poales</taxon>
        <taxon>Poaceae</taxon>
        <taxon>BOP clade</taxon>
        <taxon>Oryzoideae</taxon>
        <taxon>Oryzeae</taxon>
        <taxon>Oryzinae</taxon>
        <taxon>Oryza</taxon>
    </lineage>
</organism>
<evidence type="ECO:0000313" key="2">
    <source>
        <dbReference type="EnsemblPlants" id="OB03G42320.1"/>
    </source>
</evidence>
<dbReference type="EnsemblPlants" id="OB03G42320.1">
    <property type="protein sequence ID" value="OB03G42320.1"/>
    <property type="gene ID" value="OB03G42320"/>
</dbReference>
<protein>
    <submittedName>
        <fullName evidence="2">Uncharacterized protein</fullName>
    </submittedName>
</protein>
<proteinExistence type="predicted"/>
<accession>J3LT56</accession>
<dbReference type="HOGENOM" id="CLU_2964574_0_0_1"/>
<evidence type="ECO:0000256" key="1">
    <source>
        <dbReference type="SAM" id="Phobius"/>
    </source>
</evidence>
<feature type="transmembrane region" description="Helical" evidence="1">
    <location>
        <begin position="12"/>
        <end position="33"/>
    </location>
</feature>
<dbReference type="Proteomes" id="UP000006038">
    <property type="component" value="Chromosome 3"/>
</dbReference>
<keyword evidence="1" id="KW-0812">Transmembrane</keyword>
<evidence type="ECO:0000313" key="3">
    <source>
        <dbReference type="Proteomes" id="UP000006038"/>
    </source>
</evidence>
<reference evidence="2" key="1">
    <citation type="journal article" date="2013" name="Nat. Commun.">
        <title>Whole-genome sequencing of Oryza brachyantha reveals mechanisms underlying Oryza genome evolution.</title>
        <authorList>
            <person name="Chen J."/>
            <person name="Huang Q."/>
            <person name="Gao D."/>
            <person name="Wang J."/>
            <person name="Lang Y."/>
            <person name="Liu T."/>
            <person name="Li B."/>
            <person name="Bai Z."/>
            <person name="Luis Goicoechea J."/>
            <person name="Liang C."/>
            <person name="Chen C."/>
            <person name="Zhang W."/>
            <person name="Sun S."/>
            <person name="Liao Y."/>
            <person name="Zhang X."/>
            <person name="Yang L."/>
            <person name="Song C."/>
            <person name="Wang M."/>
            <person name="Shi J."/>
            <person name="Liu G."/>
            <person name="Liu J."/>
            <person name="Zhou H."/>
            <person name="Zhou W."/>
            <person name="Yu Q."/>
            <person name="An N."/>
            <person name="Chen Y."/>
            <person name="Cai Q."/>
            <person name="Wang B."/>
            <person name="Liu B."/>
            <person name="Min J."/>
            <person name="Huang Y."/>
            <person name="Wu H."/>
            <person name="Li Z."/>
            <person name="Zhang Y."/>
            <person name="Yin Y."/>
            <person name="Song W."/>
            <person name="Jiang J."/>
            <person name="Jackson S.A."/>
            <person name="Wing R.A."/>
            <person name="Wang J."/>
            <person name="Chen M."/>
        </authorList>
    </citation>
    <scope>NUCLEOTIDE SEQUENCE [LARGE SCALE GENOMIC DNA]</scope>
    <source>
        <strain evidence="2">cv. IRGC 101232</strain>
    </source>
</reference>
<name>J3LT56_ORYBR</name>
<keyword evidence="3" id="KW-1185">Reference proteome</keyword>
<reference evidence="2" key="2">
    <citation type="submission" date="2013-04" db="UniProtKB">
        <authorList>
            <consortium name="EnsemblPlants"/>
        </authorList>
    </citation>
    <scope>IDENTIFICATION</scope>
</reference>
<dbReference type="AlphaFoldDB" id="J3LT56"/>